<proteinExistence type="predicted"/>
<protein>
    <submittedName>
        <fullName evidence="1">Uncharacterized protein</fullName>
    </submittedName>
</protein>
<dbReference type="AlphaFoldDB" id="A0A3M6VJ64"/>
<evidence type="ECO:0000313" key="1">
    <source>
        <dbReference type="EMBL" id="RMX64390.1"/>
    </source>
</evidence>
<accession>A0A3M6VJ64</accession>
<sequence length="62" mass="6764">MPTHSVVAQLQQVNWRVTFVDHDASQSRELAEAADSLEEEASSAIAGFAQLHERLDVSNSAL</sequence>
<dbReference type="EMBL" id="QLLG01000315">
    <property type="protein sequence ID" value="RMX64390.1"/>
    <property type="molecule type" value="Genomic_DNA"/>
</dbReference>
<organism evidence="1 2">
    <name type="scientific">Peronospora effusa</name>
    <dbReference type="NCBI Taxonomy" id="542832"/>
    <lineage>
        <taxon>Eukaryota</taxon>
        <taxon>Sar</taxon>
        <taxon>Stramenopiles</taxon>
        <taxon>Oomycota</taxon>
        <taxon>Peronosporomycetes</taxon>
        <taxon>Peronosporales</taxon>
        <taxon>Peronosporaceae</taxon>
        <taxon>Peronospora</taxon>
    </lineage>
</organism>
<reference evidence="1 2" key="1">
    <citation type="submission" date="2018-06" db="EMBL/GenBank/DDBJ databases">
        <title>Comparative genomics of downy mildews reveals potential adaptations to biotrophy.</title>
        <authorList>
            <person name="Fletcher K."/>
            <person name="Klosterman S.J."/>
            <person name="Derevnina L."/>
            <person name="Martin F."/>
            <person name="Koike S."/>
            <person name="Reyes Chin-Wo S."/>
            <person name="Mou B."/>
            <person name="Michelmore R."/>
        </authorList>
    </citation>
    <scope>NUCLEOTIDE SEQUENCE [LARGE SCALE GENOMIC DNA]</scope>
    <source>
        <strain evidence="1 2">R14</strain>
    </source>
</reference>
<name>A0A3M6VJ64_9STRA</name>
<gene>
    <name evidence="1" type="ORF">DD238_007758</name>
</gene>
<dbReference type="Proteomes" id="UP000282087">
    <property type="component" value="Unassembled WGS sequence"/>
</dbReference>
<keyword evidence="2" id="KW-1185">Reference proteome</keyword>
<comment type="caution">
    <text evidence="1">The sequence shown here is derived from an EMBL/GenBank/DDBJ whole genome shotgun (WGS) entry which is preliminary data.</text>
</comment>
<evidence type="ECO:0000313" key="2">
    <source>
        <dbReference type="Proteomes" id="UP000282087"/>
    </source>
</evidence>